<dbReference type="RefSeq" id="WP_381834217.1">
    <property type="nucleotide sequence ID" value="NZ_JBHTCF010000011.1"/>
</dbReference>
<gene>
    <name evidence="1" type="ORF">ACFQVC_24520</name>
</gene>
<comment type="caution">
    <text evidence="1">The sequence shown here is derived from an EMBL/GenBank/DDBJ whole genome shotgun (WGS) entry which is preliminary data.</text>
</comment>
<organism evidence="1 2">
    <name type="scientific">Streptomyces monticola</name>
    <dbReference type="NCBI Taxonomy" id="2666263"/>
    <lineage>
        <taxon>Bacteria</taxon>
        <taxon>Bacillati</taxon>
        <taxon>Actinomycetota</taxon>
        <taxon>Actinomycetes</taxon>
        <taxon>Kitasatosporales</taxon>
        <taxon>Streptomycetaceae</taxon>
        <taxon>Streptomyces</taxon>
    </lineage>
</organism>
<evidence type="ECO:0008006" key="3">
    <source>
        <dbReference type="Google" id="ProtNLM"/>
    </source>
</evidence>
<proteinExistence type="predicted"/>
<dbReference type="EMBL" id="JBHTCF010000011">
    <property type="protein sequence ID" value="MFC7307378.1"/>
    <property type="molecule type" value="Genomic_DNA"/>
</dbReference>
<evidence type="ECO:0000313" key="2">
    <source>
        <dbReference type="Proteomes" id="UP001596523"/>
    </source>
</evidence>
<evidence type="ECO:0000313" key="1">
    <source>
        <dbReference type="EMBL" id="MFC7307378.1"/>
    </source>
</evidence>
<reference evidence="2" key="1">
    <citation type="journal article" date="2019" name="Int. J. Syst. Evol. Microbiol.">
        <title>The Global Catalogue of Microorganisms (GCM) 10K type strain sequencing project: providing services to taxonomists for standard genome sequencing and annotation.</title>
        <authorList>
            <consortium name="The Broad Institute Genomics Platform"/>
            <consortium name="The Broad Institute Genome Sequencing Center for Infectious Disease"/>
            <person name="Wu L."/>
            <person name="Ma J."/>
        </authorList>
    </citation>
    <scope>NUCLEOTIDE SEQUENCE [LARGE SCALE GENOMIC DNA]</scope>
    <source>
        <strain evidence="2">SYNS20</strain>
    </source>
</reference>
<protein>
    <recommendedName>
        <fullName evidence="3">DUF1330 domain-containing protein</fullName>
    </recommendedName>
</protein>
<dbReference type="Proteomes" id="UP001596523">
    <property type="component" value="Unassembled WGS sequence"/>
</dbReference>
<keyword evidence="2" id="KW-1185">Reference proteome</keyword>
<sequence>MRRSSTFLVLGEVYVVKLSSRGQHGARRMRALNASTRRRWPKGAENDGAWFAGDPAFGGVMVVPGTNNMLFLQPAGWEKYARERAEADPQRQARAEQAGISRLLEKEPNVMIGLGN</sequence>
<accession>A0ABW2JNB9</accession>
<name>A0ABW2JNB9_9ACTN</name>